<evidence type="ECO:0000313" key="3">
    <source>
        <dbReference type="Proteomes" id="UP000541444"/>
    </source>
</evidence>
<gene>
    <name evidence="2" type="ORF">GIB67_013911</name>
</gene>
<dbReference type="AlphaFoldDB" id="A0A7J7LDF2"/>
<dbReference type="Proteomes" id="UP000541444">
    <property type="component" value="Unassembled WGS sequence"/>
</dbReference>
<evidence type="ECO:0000256" key="1">
    <source>
        <dbReference type="SAM" id="Phobius"/>
    </source>
</evidence>
<evidence type="ECO:0000313" key="2">
    <source>
        <dbReference type="EMBL" id="KAF6140618.1"/>
    </source>
</evidence>
<name>A0A7J7LDF2_9MAGN</name>
<keyword evidence="1" id="KW-1133">Transmembrane helix</keyword>
<proteinExistence type="predicted"/>
<organism evidence="2 3">
    <name type="scientific">Kingdonia uniflora</name>
    <dbReference type="NCBI Taxonomy" id="39325"/>
    <lineage>
        <taxon>Eukaryota</taxon>
        <taxon>Viridiplantae</taxon>
        <taxon>Streptophyta</taxon>
        <taxon>Embryophyta</taxon>
        <taxon>Tracheophyta</taxon>
        <taxon>Spermatophyta</taxon>
        <taxon>Magnoliopsida</taxon>
        <taxon>Ranunculales</taxon>
        <taxon>Circaeasteraceae</taxon>
        <taxon>Kingdonia</taxon>
    </lineage>
</organism>
<comment type="caution">
    <text evidence="2">The sequence shown here is derived from an EMBL/GenBank/DDBJ whole genome shotgun (WGS) entry which is preliminary data.</text>
</comment>
<accession>A0A7J7LDF2</accession>
<keyword evidence="1" id="KW-0472">Membrane</keyword>
<feature type="transmembrane region" description="Helical" evidence="1">
    <location>
        <begin position="47"/>
        <end position="69"/>
    </location>
</feature>
<keyword evidence="3" id="KW-1185">Reference proteome</keyword>
<protein>
    <submittedName>
        <fullName evidence="2">Uncharacterized protein</fullName>
    </submittedName>
</protein>
<sequence length="89" mass="10346">MRCLNAIPGSWPTMFHVSQELSKRKSHTLDSLQSGDEIQKKKKKKKLIGTTTSCLLCFLIKSFLVIAFVGKICNFQFLRTMYEFQYQHV</sequence>
<keyword evidence="1" id="KW-0812">Transmembrane</keyword>
<reference evidence="2 3" key="1">
    <citation type="journal article" date="2020" name="IScience">
        <title>Genome Sequencing of the Endangered Kingdonia uniflora (Circaeasteraceae, Ranunculales) Reveals Potential Mechanisms of Evolutionary Specialization.</title>
        <authorList>
            <person name="Sun Y."/>
            <person name="Deng T."/>
            <person name="Zhang A."/>
            <person name="Moore M.J."/>
            <person name="Landis J.B."/>
            <person name="Lin N."/>
            <person name="Zhang H."/>
            <person name="Zhang X."/>
            <person name="Huang J."/>
            <person name="Zhang X."/>
            <person name="Sun H."/>
            <person name="Wang H."/>
        </authorList>
    </citation>
    <scope>NUCLEOTIDE SEQUENCE [LARGE SCALE GENOMIC DNA]</scope>
    <source>
        <strain evidence="2">TB1705</strain>
        <tissue evidence="2">Leaf</tissue>
    </source>
</reference>
<dbReference type="EMBL" id="JACGCM010002358">
    <property type="protein sequence ID" value="KAF6140618.1"/>
    <property type="molecule type" value="Genomic_DNA"/>
</dbReference>